<dbReference type="InterPro" id="IPR043504">
    <property type="entry name" value="Peptidase_S1_PA_chymotrypsin"/>
</dbReference>
<protein>
    <recommendedName>
        <fullName evidence="7">Serine protease</fullName>
    </recommendedName>
</protein>
<keyword evidence="4" id="KW-0720">Serine protease</keyword>
<accession>A0A0J1IAA0</accession>
<keyword evidence="2" id="KW-0645">Protease</keyword>
<name>A0A0J1IAA0_NIACI</name>
<evidence type="ECO:0000256" key="4">
    <source>
        <dbReference type="ARBA" id="ARBA00022825"/>
    </source>
</evidence>
<evidence type="ECO:0000256" key="3">
    <source>
        <dbReference type="ARBA" id="ARBA00022801"/>
    </source>
</evidence>
<evidence type="ECO:0008006" key="7">
    <source>
        <dbReference type="Google" id="ProtNLM"/>
    </source>
</evidence>
<dbReference type="EMBL" id="LDPH01000028">
    <property type="protein sequence ID" value="KLV22883.1"/>
    <property type="molecule type" value="Genomic_DNA"/>
</dbReference>
<dbReference type="SUPFAM" id="SSF50494">
    <property type="entry name" value="Trypsin-like serine proteases"/>
    <property type="match status" value="1"/>
</dbReference>
<dbReference type="Gene3D" id="2.40.10.10">
    <property type="entry name" value="Trypsin-like serine proteases"/>
    <property type="match status" value="1"/>
</dbReference>
<dbReference type="InterPro" id="IPR009003">
    <property type="entry name" value="Peptidase_S1_PA"/>
</dbReference>
<dbReference type="InterPro" id="IPR051201">
    <property type="entry name" value="Chloro_Bact_Ser_Proteases"/>
</dbReference>
<comment type="caution">
    <text evidence="5">The sequence shown here is derived from an EMBL/GenBank/DDBJ whole genome shotgun (WGS) entry which is preliminary data.</text>
</comment>
<keyword evidence="3" id="KW-0378">Hydrolase</keyword>
<evidence type="ECO:0000313" key="6">
    <source>
        <dbReference type="Proteomes" id="UP000036045"/>
    </source>
</evidence>
<dbReference type="PANTHER" id="PTHR43343:SF3">
    <property type="entry name" value="PROTEASE DO-LIKE 8, CHLOROPLASTIC"/>
    <property type="match status" value="1"/>
</dbReference>
<dbReference type="PATRIC" id="fig|1397.4.peg.2882"/>
<reference evidence="5 6" key="1">
    <citation type="submission" date="2015-05" db="EMBL/GenBank/DDBJ databases">
        <title>Whole genome sequence and identification of bacterial endophytes from Costus igneus.</title>
        <authorList>
            <person name="Lee Y.P."/>
            <person name="Gan H.M."/>
            <person name="Eng W."/>
            <person name="Wheatley M.S."/>
            <person name="Caraballo A."/>
            <person name="Polter S."/>
            <person name="Savka M.A."/>
            <person name="Hudson A.O."/>
        </authorList>
    </citation>
    <scope>NUCLEOTIDE SEQUENCE [LARGE SCALE GENOMIC DNA]</scope>
    <source>
        <strain evidence="5 6">RIT379</strain>
    </source>
</reference>
<dbReference type="GO" id="GO:0008236">
    <property type="term" value="F:serine-type peptidase activity"/>
    <property type="evidence" value="ECO:0007669"/>
    <property type="project" value="UniProtKB-KW"/>
</dbReference>
<dbReference type="PANTHER" id="PTHR43343">
    <property type="entry name" value="PEPTIDASE S12"/>
    <property type="match status" value="1"/>
</dbReference>
<gene>
    <name evidence="5" type="ORF">ABW02_20595</name>
</gene>
<keyword evidence="6" id="KW-1185">Reference proteome</keyword>
<dbReference type="RefSeq" id="WP_047944143.1">
    <property type="nucleotide sequence ID" value="NZ_LDPH01000028.1"/>
</dbReference>
<comment type="similarity">
    <text evidence="1">Belongs to the peptidase S1C family.</text>
</comment>
<dbReference type="OrthoDB" id="9758917at2"/>
<dbReference type="AlphaFoldDB" id="A0A0J1IAA0"/>
<evidence type="ECO:0000256" key="1">
    <source>
        <dbReference type="ARBA" id="ARBA00010541"/>
    </source>
</evidence>
<evidence type="ECO:0000256" key="2">
    <source>
        <dbReference type="ARBA" id="ARBA00022670"/>
    </source>
</evidence>
<dbReference type="Proteomes" id="UP000036045">
    <property type="component" value="Unassembled WGS sequence"/>
</dbReference>
<proteinExistence type="inferred from homology"/>
<organism evidence="5 6">
    <name type="scientific">Niallia circulans</name>
    <name type="common">Bacillus circulans</name>
    <dbReference type="NCBI Taxonomy" id="1397"/>
    <lineage>
        <taxon>Bacteria</taxon>
        <taxon>Bacillati</taxon>
        <taxon>Bacillota</taxon>
        <taxon>Bacilli</taxon>
        <taxon>Bacillales</taxon>
        <taxon>Bacillaceae</taxon>
        <taxon>Niallia</taxon>
    </lineage>
</organism>
<dbReference type="GO" id="GO:0006508">
    <property type="term" value="P:proteolysis"/>
    <property type="evidence" value="ECO:0007669"/>
    <property type="project" value="UniProtKB-KW"/>
</dbReference>
<evidence type="ECO:0000313" key="5">
    <source>
        <dbReference type="EMBL" id="KLV22883.1"/>
    </source>
</evidence>
<sequence length="140" mass="15402">MLLLSPRLMDLVNLPDVENDNGRLVSNSEGIKTQNISLNVDTDVTKAVDKAADSVVGITNLQSSNFWADETTAQEAGTGSGVIYKKSGDKAYIVTNNHVVQGATELEVTLSDALFFSPLHMIHNENFSKYFVCFFEKKEK</sequence>